<name>A0A1G2D1K3_9BACT</name>
<dbReference type="AlphaFoldDB" id="A0A1G2D1K3"/>
<sequence length="226" mass="25153">MVFRGICKHGFGVPIFLAVIFVAVAKYQSEETARKEVTSALYEVVLETMKAEASGLSPHYLYRTIPVDARPGFLGYMAAWAKEVVDIADRPIEEFLKLTPQKGIGVNMRVIGLGPSDRNSKSYAYGVLVNCVLAESPASRAGLCEGDQILAIDGEAMNISVPPEETADQMKMLGERAVARLHENDETIILQIARDGKKLTLRISEHNAFDHLRDHEKVVRQRVWDR</sequence>
<proteinExistence type="predicted"/>
<gene>
    <name evidence="2" type="ORF">A3D65_06015</name>
</gene>
<evidence type="ECO:0000313" key="3">
    <source>
        <dbReference type="Proteomes" id="UP000177996"/>
    </source>
</evidence>
<feature type="domain" description="PDZ" evidence="1">
    <location>
        <begin position="95"/>
        <end position="196"/>
    </location>
</feature>
<organism evidence="2 3">
    <name type="scientific">Candidatus Lloydbacteria bacterium RIFCSPHIGHO2_02_FULL_50_13</name>
    <dbReference type="NCBI Taxonomy" id="1798661"/>
    <lineage>
        <taxon>Bacteria</taxon>
        <taxon>Candidatus Lloydiibacteriota</taxon>
    </lineage>
</organism>
<dbReference type="Gene3D" id="2.30.42.10">
    <property type="match status" value="1"/>
</dbReference>
<dbReference type="EMBL" id="MHLL01000058">
    <property type="protein sequence ID" value="OGZ07515.1"/>
    <property type="molecule type" value="Genomic_DNA"/>
</dbReference>
<dbReference type="SUPFAM" id="SSF50156">
    <property type="entry name" value="PDZ domain-like"/>
    <property type="match status" value="1"/>
</dbReference>
<reference evidence="2 3" key="1">
    <citation type="journal article" date="2016" name="Nat. Commun.">
        <title>Thousands of microbial genomes shed light on interconnected biogeochemical processes in an aquifer system.</title>
        <authorList>
            <person name="Anantharaman K."/>
            <person name="Brown C.T."/>
            <person name="Hug L.A."/>
            <person name="Sharon I."/>
            <person name="Castelle C.J."/>
            <person name="Probst A.J."/>
            <person name="Thomas B.C."/>
            <person name="Singh A."/>
            <person name="Wilkins M.J."/>
            <person name="Karaoz U."/>
            <person name="Brodie E.L."/>
            <person name="Williams K.H."/>
            <person name="Hubbard S.S."/>
            <person name="Banfield J.F."/>
        </authorList>
    </citation>
    <scope>NUCLEOTIDE SEQUENCE [LARGE SCALE GENOMIC DNA]</scope>
</reference>
<dbReference type="PROSITE" id="PS50106">
    <property type="entry name" value="PDZ"/>
    <property type="match status" value="1"/>
</dbReference>
<evidence type="ECO:0000313" key="2">
    <source>
        <dbReference type="EMBL" id="OGZ07515.1"/>
    </source>
</evidence>
<protein>
    <recommendedName>
        <fullName evidence="1">PDZ domain-containing protein</fullName>
    </recommendedName>
</protein>
<dbReference type="Proteomes" id="UP000177996">
    <property type="component" value="Unassembled WGS sequence"/>
</dbReference>
<evidence type="ECO:0000259" key="1">
    <source>
        <dbReference type="PROSITE" id="PS50106"/>
    </source>
</evidence>
<dbReference type="SMART" id="SM00228">
    <property type="entry name" value="PDZ"/>
    <property type="match status" value="1"/>
</dbReference>
<dbReference type="Pfam" id="PF00595">
    <property type="entry name" value="PDZ"/>
    <property type="match status" value="1"/>
</dbReference>
<dbReference type="InterPro" id="IPR036034">
    <property type="entry name" value="PDZ_sf"/>
</dbReference>
<dbReference type="STRING" id="1798661.A3D65_06015"/>
<comment type="caution">
    <text evidence="2">The sequence shown here is derived from an EMBL/GenBank/DDBJ whole genome shotgun (WGS) entry which is preliminary data.</text>
</comment>
<dbReference type="InterPro" id="IPR001478">
    <property type="entry name" value="PDZ"/>
</dbReference>
<accession>A0A1G2D1K3</accession>